<feature type="compositionally biased region" description="Polar residues" evidence="1">
    <location>
        <begin position="52"/>
        <end position="74"/>
    </location>
</feature>
<dbReference type="Proteomes" id="UP000652761">
    <property type="component" value="Unassembled WGS sequence"/>
</dbReference>
<protein>
    <submittedName>
        <fullName evidence="2">Uncharacterized protein</fullName>
    </submittedName>
</protein>
<feature type="non-terminal residue" evidence="2">
    <location>
        <position position="74"/>
    </location>
</feature>
<comment type="caution">
    <text evidence="2">The sequence shown here is derived from an EMBL/GenBank/DDBJ whole genome shotgun (WGS) entry which is preliminary data.</text>
</comment>
<gene>
    <name evidence="2" type="ORF">Taro_050778</name>
</gene>
<accession>A0A843XEY2</accession>
<feature type="region of interest" description="Disordered" evidence="1">
    <location>
        <begin position="51"/>
        <end position="74"/>
    </location>
</feature>
<organism evidence="2 3">
    <name type="scientific">Colocasia esculenta</name>
    <name type="common">Wild taro</name>
    <name type="synonym">Arum esculentum</name>
    <dbReference type="NCBI Taxonomy" id="4460"/>
    <lineage>
        <taxon>Eukaryota</taxon>
        <taxon>Viridiplantae</taxon>
        <taxon>Streptophyta</taxon>
        <taxon>Embryophyta</taxon>
        <taxon>Tracheophyta</taxon>
        <taxon>Spermatophyta</taxon>
        <taxon>Magnoliopsida</taxon>
        <taxon>Liliopsida</taxon>
        <taxon>Araceae</taxon>
        <taxon>Aroideae</taxon>
        <taxon>Colocasieae</taxon>
        <taxon>Colocasia</taxon>
    </lineage>
</organism>
<proteinExistence type="predicted"/>
<dbReference type="EMBL" id="NMUH01007771">
    <property type="protein sequence ID" value="MQM17801.1"/>
    <property type="molecule type" value="Genomic_DNA"/>
</dbReference>
<sequence length="74" mass="8180">VVSTQSRGGVDTSAIFQKAVRTIQEWCRHSPGVVSTLVLFPSKQSEQFRRVVSTQSRGSVDTSAVSQQQSERKK</sequence>
<evidence type="ECO:0000256" key="1">
    <source>
        <dbReference type="SAM" id="MobiDB-lite"/>
    </source>
</evidence>
<evidence type="ECO:0000313" key="2">
    <source>
        <dbReference type="EMBL" id="MQM17801.1"/>
    </source>
</evidence>
<name>A0A843XEY2_COLES</name>
<keyword evidence="3" id="KW-1185">Reference proteome</keyword>
<dbReference type="AlphaFoldDB" id="A0A843XEY2"/>
<evidence type="ECO:0000313" key="3">
    <source>
        <dbReference type="Proteomes" id="UP000652761"/>
    </source>
</evidence>
<reference evidence="2" key="1">
    <citation type="submission" date="2017-07" db="EMBL/GenBank/DDBJ databases">
        <title>Taro Niue Genome Assembly and Annotation.</title>
        <authorList>
            <person name="Atibalentja N."/>
            <person name="Keating K."/>
            <person name="Fields C.J."/>
        </authorList>
    </citation>
    <scope>NUCLEOTIDE SEQUENCE</scope>
    <source>
        <strain evidence="2">Niue_2</strain>
        <tissue evidence="2">Leaf</tissue>
    </source>
</reference>